<protein>
    <submittedName>
        <fullName evidence="2">Uncharacterized protein</fullName>
    </submittedName>
</protein>
<proteinExistence type="predicted"/>
<dbReference type="AlphaFoldDB" id="A0A2B4SVE8"/>
<feature type="compositionally biased region" description="Polar residues" evidence="1">
    <location>
        <begin position="19"/>
        <end position="33"/>
    </location>
</feature>
<evidence type="ECO:0000313" key="2">
    <source>
        <dbReference type="EMBL" id="PFX32850.1"/>
    </source>
</evidence>
<feature type="region of interest" description="Disordered" evidence="1">
    <location>
        <begin position="19"/>
        <end position="53"/>
    </location>
</feature>
<dbReference type="EMBL" id="LSMT01000018">
    <property type="protein sequence ID" value="PFX32850.1"/>
    <property type="molecule type" value="Genomic_DNA"/>
</dbReference>
<comment type="caution">
    <text evidence="2">The sequence shown here is derived from an EMBL/GenBank/DDBJ whole genome shotgun (WGS) entry which is preliminary data.</text>
</comment>
<keyword evidence="3" id="KW-1185">Reference proteome</keyword>
<organism evidence="2 3">
    <name type="scientific">Stylophora pistillata</name>
    <name type="common">Smooth cauliflower coral</name>
    <dbReference type="NCBI Taxonomy" id="50429"/>
    <lineage>
        <taxon>Eukaryota</taxon>
        <taxon>Metazoa</taxon>
        <taxon>Cnidaria</taxon>
        <taxon>Anthozoa</taxon>
        <taxon>Hexacorallia</taxon>
        <taxon>Scleractinia</taxon>
        <taxon>Astrocoeniina</taxon>
        <taxon>Pocilloporidae</taxon>
        <taxon>Stylophora</taxon>
    </lineage>
</organism>
<feature type="compositionally biased region" description="Polar residues" evidence="1">
    <location>
        <begin position="218"/>
        <end position="230"/>
    </location>
</feature>
<evidence type="ECO:0000313" key="3">
    <source>
        <dbReference type="Proteomes" id="UP000225706"/>
    </source>
</evidence>
<sequence length="293" mass="32275">MIMDLTMNVDGLEEMSRIGNENVQDRSTVNGDSYASRAAGTSDITSETRPPKILFPENSMHLRPKSAFFMTNKNTSARAVFDAFAESNVSQTDIQCLQRKLNGEVVVTFKSIAAKEQFLRLNSLNIDSEPFALQDIDKPLTFLTIYDAPFELSELAIIKRLTPYCEVIHYRRGKHSVANGAHREATSEFLSATQPQSNDLQLQYKDACANDEAFGTSTADHARNASQGSLGTKAKPDMAARPLGTSSPQKEKEKMKPKKPLMKHESTETTLFNCPVCCTGAMVNAVANIIVNS</sequence>
<name>A0A2B4SVE8_STYPI</name>
<gene>
    <name evidence="2" type="ORF">AWC38_SpisGene2317</name>
</gene>
<accession>A0A2B4SVE8</accession>
<dbReference type="Proteomes" id="UP000225706">
    <property type="component" value="Unassembled WGS sequence"/>
</dbReference>
<feature type="region of interest" description="Disordered" evidence="1">
    <location>
        <begin position="218"/>
        <end position="264"/>
    </location>
</feature>
<evidence type="ECO:0000256" key="1">
    <source>
        <dbReference type="SAM" id="MobiDB-lite"/>
    </source>
</evidence>
<reference evidence="3" key="1">
    <citation type="journal article" date="2017" name="bioRxiv">
        <title>Comparative analysis of the genomes of Stylophora pistillata and Acropora digitifera provides evidence for extensive differences between species of corals.</title>
        <authorList>
            <person name="Voolstra C.R."/>
            <person name="Li Y."/>
            <person name="Liew Y.J."/>
            <person name="Baumgarten S."/>
            <person name="Zoccola D."/>
            <person name="Flot J.-F."/>
            <person name="Tambutte S."/>
            <person name="Allemand D."/>
            <person name="Aranda M."/>
        </authorList>
    </citation>
    <scope>NUCLEOTIDE SEQUENCE [LARGE SCALE GENOMIC DNA]</scope>
</reference>